<organism evidence="1 2">
    <name type="scientific">Ancylostoma caninum</name>
    <name type="common">Dog hookworm</name>
    <dbReference type="NCBI Taxonomy" id="29170"/>
    <lineage>
        <taxon>Eukaryota</taxon>
        <taxon>Metazoa</taxon>
        <taxon>Ecdysozoa</taxon>
        <taxon>Nematoda</taxon>
        <taxon>Chromadorea</taxon>
        <taxon>Rhabditida</taxon>
        <taxon>Rhabditina</taxon>
        <taxon>Rhabditomorpha</taxon>
        <taxon>Strongyloidea</taxon>
        <taxon>Ancylostomatidae</taxon>
        <taxon>Ancylostomatinae</taxon>
        <taxon>Ancylostoma</taxon>
    </lineage>
</organism>
<evidence type="ECO:0000313" key="1">
    <source>
        <dbReference type="EMBL" id="RCN42433.1"/>
    </source>
</evidence>
<protein>
    <submittedName>
        <fullName evidence="1">Uncharacterized protein</fullName>
    </submittedName>
</protein>
<name>A0A368GDE9_ANCCA</name>
<keyword evidence="2" id="KW-1185">Reference proteome</keyword>
<dbReference type="Proteomes" id="UP000252519">
    <property type="component" value="Unassembled WGS sequence"/>
</dbReference>
<proteinExistence type="predicted"/>
<sequence>MLFKPDDASIQPFEVEVNIFSSGKCAGSATHSGQVLNFNEILTSAPTCRKGMENIMQGPVSLKTFVRR</sequence>
<gene>
    <name evidence="1" type="ORF">ANCCAN_11582</name>
</gene>
<accession>A0A368GDE9</accession>
<reference evidence="1 2" key="1">
    <citation type="submission" date="2014-10" db="EMBL/GenBank/DDBJ databases">
        <title>Draft genome of the hookworm Ancylostoma caninum.</title>
        <authorList>
            <person name="Mitreva M."/>
        </authorList>
    </citation>
    <scope>NUCLEOTIDE SEQUENCE [LARGE SCALE GENOMIC DNA]</scope>
    <source>
        <strain evidence="1 2">Baltimore</strain>
    </source>
</reference>
<dbReference type="EMBL" id="JOJR01000194">
    <property type="protein sequence ID" value="RCN42433.1"/>
    <property type="molecule type" value="Genomic_DNA"/>
</dbReference>
<evidence type="ECO:0000313" key="2">
    <source>
        <dbReference type="Proteomes" id="UP000252519"/>
    </source>
</evidence>
<dbReference type="AlphaFoldDB" id="A0A368GDE9"/>
<comment type="caution">
    <text evidence="1">The sequence shown here is derived from an EMBL/GenBank/DDBJ whole genome shotgun (WGS) entry which is preliminary data.</text>
</comment>